<dbReference type="Proteomes" id="UP001056120">
    <property type="component" value="Linkage Group LG26"/>
</dbReference>
<evidence type="ECO:0000313" key="1">
    <source>
        <dbReference type="EMBL" id="KAI3695104.1"/>
    </source>
</evidence>
<protein>
    <submittedName>
        <fullName evidence="1">Uncharacterized protein</fullName>
    </submittedName>
</protein>
<accession>A0ACB8ZBR2</accession>
<keyword evidence="2" id="KW-1185">Reference proteome</keyword>
<proteinExistence type="predicted"/>
<reference evidence="2" key="1">
    <citation type="journal article" date="2022" name="Mol. Ecol. Resour.">
        <title>The genomes of chicory, endive, great burdock and yacon provide insights into Asteraceae palaeo-polyploidization history and plant inulin production.</title>
        <authorList>
            <person name="Fan W."/>
            <person name="Wang S."/>
            <person name="Wang H."/>
            <person name="Wang A."/>
            <person name="Jiang F."/>
            <person name="Liu H."/>
            <person name="Zhao H."/>
            <person name="Xu D."/>
            <person name="Zhang Y."/>
        </authorList>
    </citation>
    <scope>NUCLEOTIDE SEQUENCE [LARGE SCALE GENOMIC DNA]</scope>
    <source>
        <strain evidence="2">cv. Yunnan</strain>
    </source>
</reference>
<comment type="caution">
    <text evidence="1">The sequence shown here is derived from an EMBL/GenBank/DDBJ whole genome shotgun (WGS) entry which is preliminary data.</text>
</comment>
<reference evidence="1 2" key="2">
    <citation type="journal article" date="2022" name="Mol. Ecol. Resour.">
        <title>The genomes of chicory, endive, great burdock and yacon provide insights into Asteraceae paleo-polyploidization history and plant inulin production.</title>
        <authorList>
            <person name="Fan W."/>
            <person name="Wang S."/>
            <person name="Wang H."/>
            <person name="Wang A."/>
            <person name="Jiang F."/>
            <person name="Liu H."/>
            <person name="Zhao H."/>
            <person name="Xu D."/>
            <person name="Zhang Y."/>
        </authorList>
    </citation>
    <scope>NUCLEOTIDE SEQUENCE [LARGE SCALE GENOMIC DNA]</scope>
    <source>
        <strain evidence="2">cv. Yunnan</strain>
        <tissue evidence="1">Leaves</tissue>
    </source>
</reference>
<name>A0ACB8ZBR2_9ASTR</name>
<gene>
    <name evidence="1" type="ORF">L1987_78092</name>
</gene>
<organism evidence="1 2">
    <name type="scientific">Smallanthus sonchifolius</name>
    <dbReference type="NCBI Taxonomy" id="185202"/>
    <lineage>
        <taxon>Eukaryota</taxon>
        <taxon>Viridiplantae</taxon>
        <taxon>Streptophyta</taxon>
        <taxon>Embryophyta</taxon>
        <taxon>Tracheophyta</taxon>
        <taxon>Spermatophyta</taxon>
        <taxon>Magnoliopsida</taxon>
        <taxon>eudicotyledons</taxon>
        <taxon>Gunneridae</taxon>
        <taxon>Pentapetalae</taxon>
        <taxon>asterids</taxon>
        <taxon>campanulids</taxon>
        <taxon>Asterales</taxon>
        <taxon>Asteraceae</taxon>
        <taxon>Asteroideae</taxon>
        <taxon>Heliantheae alliance</taxon>
        <taxon>Millerieae</taxon>
        <taxon>Smallanthus</taxon>
    </lineage>
</organism>
<sequence>MAAIKESSKGRVIDFKEDLRKLLQISESFFLTNFPPTASEKELWDSIRASLNEDDVSDAFVDMLHKPNEDVTVDKNMSISKEDVEKSIVEKENSDSDPFLLNKIIGREYVQELNIENSEKLRPLSTCSKPTTSDSSPSHPPGFSKPLFKSSVSHLVKGHSSSSATPGVSKRKNGVSMIEEFNKFIDLGNSLGYDSKEDLGKLLNVENFWSSPNDNFSPNPMIRFKQKLKGLKGIIKRWNKERNKEKNEELLLLESKLKMLDISCEMGKLSAENLVDRKNIIQKLASLDRNDGMDLAQKAKLSWAK</sequence>
<evidence type="ECO:0000313" key="2">
    <source>
        <dbReference type="Proteomes" id="UP001056120"/>
    </source>
</evidence>
<dbReference type="EMBL" id="CM042043">
    <property type="protein sequence ID" value="KAI3695104.1"/>
    <property type="molecule type" value="Genomic_DNA"/>
</dbReference>